<accession>A0A2N7ID00</accession>
<evidence type="ECO:0008006" key="4">
    <source>
        <dbReference type="Google" id="ProtNLM"/>
    </source>
</evidence>
<protein>
    <recommendedName>
        <fullName evidence="4">DUF4381 domain-containing protein</fullName>
    </recommendedName>
</protein>
<keyword evidence="1" id="KW-0472">Membrane</keyword>
<reference evidence="3" key="1">
    <citation type="submission" date="2016-07" db="EMBL/GenBank/DDBJ databases">
        <title>Nontailed viruses are major unrecognized killers of bacteria in the ocean.</title>
        <authorList>
            <person name="Kauffman K."/>
            <person name="Hussain F."/>
            <person name="Yang J."/>
            <person name="Arevalo P."/>
            <person name="Brown J."/>
            <person name="Cutler M."/>
            <person name="Kelly L."/>
            <person name="Polz M.F."/>
        </authorList>
    </citation>
    <scope>NUCLEOTIDE SEQUENCE [LARGE SCALE GENOMIC DNA]</scope>
    <source>
        <strain evidence="3">10N.261.51.B8</strain>
    </source>
</reference>
<name>A0A2N7ID00_9VIBR</name>
<gene>
    <name evidence="2" type="ORF">BCT74_05885</name>
</gene>
<evidence type="ECO:0000313" key="3">
    <source>
        <dbReference type="Proteomes" id="UP000235746"/>
    </source>
</evidence>
<organism evidence="2 3">
    <name type="scientific">Vibrio lentus</name>
    <dbReference type="NCBI Taxonomy" id="136468"/>
    <lineage>
        <taxon>Bacteria</taxon>
        <taxon>Pseudomonadati</taxon>
        <taxon>Pseudomonadota</taxon>
        <taxon>Gammaproteobacteria</taxon>
        <taxon>Vibrionales</taxon>
        <taxon>Vibrionaceae</taxon>
        <taxon>Vibrio</taxon>
    </lineage>
</organism>
<dbReference type="AlphaFoldDB" id="A0A2N7ID00"/>
<dbReference type="Proteomes" id="UP000235746">
    <property type="component" value="Unassembled WGS sequence"/>
</dbReference>
<keyword evidence="1" id="KW-0812">Transmembrane</keyword>
<keyword evidence="1" id="KW-1133">Transmembrane helix</keyword>
<evidence type="ECO:0000256" key="1">
    <source>
        <dbReference type="SAM" id="Phobius"/>
    </source>
</evidence>
<sequence length="170" mass="19282">MSDNRILLKGFVDPASTVDVSWLPTTIGWKVTFILILVLGAWKSFHLFHSYKANKYRRVAVKAISRSAQDTIDDQRLQQELRRINSVLKQVACCSFPGSKVAMLSGNEWSEFLTVSSPQPIFDRPLLLQWQQDIYKPASDYGWTEGELSQVRLSAIAWIKGHVRGSDGRV</sequence>
<dbReference type="Pfam" id="PF14316">
    <property type="entry name" value="DUF4381"/>
    <property type="match status" value="1"/>
</dbReference>
<dbReference type="InterPro" id="IPR025489">
    <property type="entry name" value="DUF4381"/>
</dbReference>
<evidence type="ECO:0000313" key="2">
    <source>
        <dbReference type="EMBL" id="PML54859.1"/>
    </source>
</evidence>
<dbReference type="EMBL" id="MCYL01000024">
    <property type="protein sequence ID" value="PML54859.1"/>
    <property type="molecule type" value="Genomic_DNA"/>
</dbReference>
<feature type="transmembrane region" description="Helical" evidence="1">
    <location>
        <begin position="27"/>
        <end position="48"/>
    </location>
</feature>
<proteinExistence type="predicted"/>
<dbReference type="RefSeq" id="WP_102559217.1">
    <property type="nucleotide sequence ID" value="NZ_MCYL01000024.1"/>
</dbReference>
<comment type="caution">
    <text evidence="2">The sequence shown here is derived from an EMBL/GenBank/DDBJ whole genome shotgun (WGS) entry which is preliminary data.</text>
</comment>